<accession>A0ABD3DVT5</accession>
<dbReference type="InterPro" id="IPR050651">
    <property type="entry name" value="Plant_Cytochrome_P450_Monoox"/>
</dbReference>
<evidence type="ECO:0000313" key="15">
    <source>
        <dbReference type="EMBL" id="KAL3646348.1"/>
    </source>
</evidence>
<evidence type="ECO:0000256" key="8">
    <source>
        <dbReference type="ARBA" id="ARBA00023136"/>
    </source>
</evidence>
<comment type="caution">
    <text evidence="15">The sequence shown here is derived from an EMBL/GenBank/DDBJ whole genome shotgun (WGS) entry which is preliminary data.</text>
</comment>
<comment type="subcellular location">
    <subcellularLocation>
        <location evidence="1">Membrane</location>
        <topology evidence="1">Single-pass membrane protein</topology>
    </subcellularLocation>
</comment>
<keyword evidence="8" id="KW-0472">Membrane</keyword>
<dbReference type="InterPro" id="IPR001128">
    <property type="entry name" value="Cyt_P450"/>
</dbReference>
<protein>
    <recommendedName>
        <fullName evidence="12">(+)-piperitol/(+)-sesamin synthase</fullName>
        <ecNumber evidence="12">1.14.19.74</ecNumber>
    </recommendedName>
</protein>
<comment type="similarity">
    <text evidence="2 14">Belongs to the cytochrome P450 family.</text>
</comment>
<dbReference type="GO" id="GO:0102915">
    <property type="term" value="F:piperitol synthase activity"/>
    <property type="evidence" value="ECO:0007669"/>
    <property type="project" value="UniProtKB-EC"/>
</dbReference>
<comment type="catalytic activity">
    <reaction evidence="10">
        <text>(+)-piperitol + reduced [NADPH--hemoprotein reductase] + O2 = (+)-sesamin + oxidized [NADPH--hemoprotein reductase] + 2 H2O + H(+)</text>
        <dbReference type="Rhea" id="RHEA:56780"/>
        <dbReference type="Rhea" id="RHEA-COMP:11964"/>
        <dbReference type="Rhea" id="RHEA-COMP:11965"/>
        <dbReference type="ChEBI" id="CHEBI:15377"/>
        <dbReference type="ChEBI" id="CHEBI:15378"/>
        <dbReference type="ChEBI" id="CHEBI:15379"/>
        <dbReference type="ChEBI" id="CHEBI:57618"/>
        <dbReference type="ChEBI" id="CHEBI:58210"/>
        <dbReference type="ChEBI" id="CHEBI:66470"/>
        <dbReference type="ChEBI" id="CHEBI:141003"/>
        <dbReference type="EC" id="1.14.19.74"/>
    </reaction>
    <physiologicalReaction direction="left-to-right" evidence="10">
        <dbReference type="Rhea" id="RHEA:56781"/>
    </physiologicalReaction>
</comment>
<keyword evidence="3 13" id="KW-0349">Heme</keyword>
<dbReference type="InterPro" id="IPR036396">
    <property type="entry name" value="Cyt_P450_sf"/>
</dbReference>
<dbReference type="GO" id="GO:0046872">
    <property type="term" value="F:metal ion binding"/>
    <property type="evidence" value="ECO:0007669"/>
    <property type="project" value="UniProtKB-KW"/>
</dbReference>
<evidence type="ECO:0000256" key="2">
    <source>
        <dbReference type="ARBA" id="ARBA00010617"/>
    </source>
</evidence>
<dbReference type="PANTHER" id="PTHR47947:SF57">
    <property type="entry name" value="CYTOCHROME P450 81F3-LIKE"/>
    <property type="match status" value="1"/>
</dbReference>
<keyword evidence="5 14" id="KW-0560">Oxidoreductase</keyword>
<dbReference type="InterPro" id="IPR002401">
    <property type="entry name" value="Cyt_P450_E_grp-I"/>
</dbReference>
<evidence type="ECO:0000256" key="13">
    <source>
        <dbReference type="PIRSR" id="PIRSR602401-1"/>
    </source>
</evidence>
<organism evidence="15 16">
    <name type="scientific">Castilleja foliolosa</name>
    <dbReference type="NCBI Taxonomy" id="1961234"/>
    <lineage>
        <taxon>Eukaryota</taxon>
        <taxon>Viridiplantae</taxon>
        <taxon>Streptophyta</taxon>
        <taxon>Embryophyta</taxon>
        <taxon>Tracheophyta</taxon>
        <taxon>Spermatophyta</taxon>
        <taxon>Magnoliopsida</taxon>
        <taxon>eudicotyledons</taxon>
        <taxon>Gunneridae</taxon>
        <taxon>Pentapetalae</taxon>
        <taxon>asterids</taxon>
        <taxon>lamiids</taxon>
        <taxon>Lamiales</taxon>
        <taxon>Orobanchaceae</taxon>
        <taxon>Pedicularideae</taxon>
        <taxon>Castillejinae</taxon>
        <taxon>Castilleja</taxon>
    </lineage>
</organism>
<evidence type="ECO:0000256" key="7">
    <source>
        <dbReference type="ARBA" id="ARBA00023033"/>
    </source>
</evidence>
<evidence type="ECO:0000256" key="10">
    <source>
        <dbReference type="ARBA" id="ARBA00052057"/>
    </source>
</evidence>
<keyword evidence="16" id="KW-1185">Reference proteome</keyword>
<dbReference type="FunFam" id="1.10.630.10:FF:000023">
    <property type="entry name" value="Cytochrome P450 family protein"/>
    <property type="match status" value="1"/>
</dbReference>
<evidence type="ECO:0000256" key="1">
    <source>
        <dbReference type="ARBA" id="ARBA00004167"/>
    </source>
</evidence>
<gene>
    <name evidence="15" type="ORF">CASFOL_011528</name>
</gene>
<dbReference type="InterPro" id="IPR017972">
    <property type="entry name" value="Cyt_P450_CS"/>
</dbReference>
<dbReference type="PRINTS" id="PR00385">
    <property type="entry name" value="P450"/>
</dbReference>
<evidence type="ECO:0000256" key="4">
    <source>
        <dbReference type="ARBA" id="ARBA00022723"/>
    </source>
</evidence>
<reference evidence="16" key="1">
    <citation type="journal article" date="2024" name="IScience">
        <title>Strigolactones Initiate the Formation of Haustorium-like Structures in Castilleja.</title>
        <authorList>
            <person name="Buerger M."/>
            <person name="Peterson D."/>
            <person name="Chory J."/>
        </authorList>
    </citation>
    <scope>NUCLEOTIDE SEQUENCE [LARGE SCALE GENOMIC DNA]</scope>
</reference>
<dbReference type="PANTHER" id="PTHR47947">
    <property type="entry name" value="CYTOCHROME P450 82C3-RELATED"/>
    <property type="match status" value="1"/>
</dbReference>
<proteinExistence type="inferred from homology"/>
<evidence type="ECO:0000256" key="6">
    <source>
        <dbReference type="ARBA" id="ARBA00023004"/>
    </source>
</evidence>
<dbReference type="AlphaFoldDB" id="A0ABD3DVT5"/>
<dbReference type="EC" id="1.14.19.74" evidence="12"/>
<evidence type="ECO:0000256" key="11">
    <source>
        <dbReference type="ARBA" id="ARBA00056759"/>
    </source>
</evidence>
<dbReference type="CDD" id="cd20653">
    <property type="entry name" value="CYP81"/>
    <property type="match status" value="1"/>
</dbReference>
<evidence type="ECO:0000256" key="14">
    <source>
        <dbReference type="RuleBase" id="RU000461"/>
    </source>
</evidence>
<dbReference type="PROSITE" id="PS00086">
    <property type="entry name" value="CYTOCHROME_P450"/>
    <property type="match status" value="1"/>
</dbReference>
<evidence type="ECO:0000256" key="5">
    <source>
        <dbReference type="ARBA" id="ARBA00023002"/>
    </source>
</evidence>
<evidence type="ECO:0000256" key="12">
    <source>
        <dbReference type="ARBA" id="ARBA00066876"/>
    </source>
</evidence>
<sequence>MEFTLTLLYTCLSLVSISLILKHFAVRKYHLPPSPSPAIPVIGHLHLLKLPLHRTLNNFSEIQGPIFSLQLGFRRVTVVSSPDLAEECFTSANDVVFSNRPRVLVDEYIGYDHTTMSGAPYGRQWHNLRRMGAQEVFSAARLNALSHIRQDEIRKMLQTLIPQNGEWKRVKLRPILFELIFNIITRMLAGKRYCGEEEENEEKIGEKFREMVSDVFKHAMSNNPEDFIPFLRWIDYRGLRRRLSVLRKNLDDFYQCLLEEHRMEKRNTIIGHLLSLQQSDPDFYTDQTIKGFITNMIIAGTDTSIATIEWAMALLLNHPQILKKAKQELDSQVGVHRLLEEKDLPNLHYLRNIISETFRMFPAGPLVVPRESSADCKVGGYDIPRGTILLVNAWAIHRDPNVWDQPTSFKPERFEGREVETQTLMPFGMGRRACPGYGLGQRIVGLGLGSLIQCFDWERVGSEEIDLAEGVGLTMPKLEPLEAMCKPRDVTFKVLRETEDNFTGR</sequence>
<name>A0ABD3DVT5_9LAMI</name>
<comment type="function">
    <text evidence="11">Involved in the biosynthesis of (+)-sesamin, a furofuran class lignan. Functions in a dual catalytic mode. Catalyzes the synthesis of (+)-sesamin from (+)- pinoresinol by formation of two successive methylenedioxy bridges on (+)-pinoresinol and (+)-piperitol, respectively.</text>
</comment>
<dbReference type="Pfam" id="PF00067">
    <property type="entry name" value="p450"/>
    <property type="match status" value="1"/>
</dbReference>
<evidence type="ECO:0000256" key="3">
    <source>
        <dbReference type="ARBA" id="ARBA00022617"/>
    </source>
</evidence>
<evidence type="ECO:0000313" key="16">
    <source>
        <dbReference type="Proteomes" id="UP001632038"/>
    </source>
</evidence>
<dbReference type="Gene3D" id="1.10.630.10">
    <property type="entry name" value="Cytochrome P450"/>
    <property type="match status" value="1"/>
</dbReference>
<comment type="catalytic activity">
    <reaction evidence="9">
        <text>(+)-pinoresinol + reduced [NADPH--hemoprotein reductase] + O2 = (+)-piperitol + oxidized [NADPH--hemoprotein reductase] + 2 H2O + H(+)</text>
        <dbReference type="Rhea" id="RHEA:56776"/>
        <dbReference type="Rhea" id="RHEA-COMP:11964"/>
        <dbReference type="Rhea" id="RHEA-COMP:11965"/>
        <dbReference type="ChEBI" id="CHEBI:40"/>
        <dbReference type="ChEBI" id="CHEBI:15377"/>
        <dbReference type="ChEBI" id="CHEBI:15378"/>
        <dbReference type="ChEBI" id="CHEBI:15379"/>
        <dbReference type="ChEBI" id="CHEBI:57618"/>
        <dbReference type="ChEBI" id="CHEBI:58210"/>
        <dbReference type="ChEBI" id="CHEBI:141003"/>
        <dbReference type="EC" id="1.14.19.74"/>
    </reaction>
    <physiologicalReaction direction="left-to-right" evidence="9">
        <dbReference type="Rhea" id="RHEA:56777"/>
    </physiologicalReaction>
</comment>
<keyword evidence="6 13" id="KW-0408">Iron</keyword>
<dbReference type="EMBL" id="JAVIJP010000013">
    <property type="protein sequence ID" value="KAL3646348.1"/>
    <property type="molecule type" value="Genomic_DNA"/>
</dbReference>
<feature type="binding site" description="axial binding residue" evidence="13">
    <location>
        <position position="434"/>
    </location>
    <ligand>
        <name>heme</name>
        <dbReference type="ChEBI" id="CHEBI:30413"/>
    </ligand>
    <ligandPart>
        <name>Fe</name>
        <dbReference type="ChEBI" id="CHEBI:18248"/>
    </ligandPart>
</feature>
<dbReference type="Proteomes" id="UP001632038">
    <property type="component" value="Unassembled WGS sequence"/>
</dbReference>
<comment type="cofactor">
    <cofactor evidence="13">
        <name>heme</name>
        <dbReference type="ChEBI" id="CHEBI:30413"/>
    </cofactor>
</comment>
<dbReference type="SUPFAM" id="SSF48264">
    <property type="entry name" value="Cytochrome P450"/>
    <property type="match status" value="1"/>
</dbReference>
<dbReference type="GO" id="GO:0016020">
    <property type="term" value="C:membrane"/>
    <property type="evidence" value="ECO:0007669"/>
    <property type="project" value="UniProtKB-SubCell"/>
</dbReference>
<dbReference type="PRINTS" id="PR00463">
    <property type="entry name" value="EP450I"/>
</dbReference>
<evidence type="ECO:0000256" key="9">
    <source>
        <dbReference type="ARBA" id="ARBA00052022"/>
    </source>
</evidence>
<keyword evidence="7 14" id="KW-0503">Monooxygenase</keyword>
<keyword evidence="4 13" id="KW-0479">Metal-binding</keyword>